<dbReference type="InterPro" id="IPR058637">
    <property type="entry name" value="YknX-like_C"/>
</dbReference>
<dbReference type="Gene3D" id="2.40.30.170">
    <property type="match status" value="1"/>
</dbReference>
<feature type="transmembrane region" description="Helical" evidence="2">
    <location>
        <begin position="29"/>
        <end position="49"/>
    </location>
</feature>
<gene>
    <name evidence="6" type="ORF">DBW92_01305</name>
</gene>
<dbReference type="AlphaFoldDB" id="A0A368C7T9"/>
<dbReference type="NCBIfam" id="TIGR01730">
    <property type="entry name" value="RND_mfp"/>
    <property type="match status" value="1"/>
</dbReference>
<proteinExistence type="inferred from homology"/>
<evidence type="ECO:0000256" key="1">
    <source>
        <dbReference type="ARBA" id="ARBA00009477"/>
    </source>
</evidence>
<sequence length="382" mass="41635">MNEKKDLLNDLKIDRSEDNEPESSFIKRLGFVLVSIIILFLVLAQLGFLSQDEIIEVDAYKAKSANQSNNSTSSVLDASGYVTARMQATVSSKITGKVLEVYIEEGMFVEKDQILAQLDDSTVQAELKFAETQLQEARRVFNRTLELRKDNLASQASLDAAESQLDGLKARLDISKQIVSDMKIRAPFSGVVINKAAQPGEMISPVSAGGGFTRTGIGTIVDMDSLEVEVDVNESYINRVQPGQPAITNLNAYPEWDINSEVIAIIPTADRNKATVKVRIGLLEKDQRVLPDMGAKVSFLKEQPNTKSVVLKGVIVPSTSVIKEGASSFVFLIKNGIIVKTKVQVESTSANYARIINGIKNGDSVVVNSNNGLQDGQEVVIK</sequence>
<evidence type="ECO:0000259" key="5">
    <source>
        <dbReference type="Pfam" id="PF25989"/>
    </source>
</evidence>
<dbReference type="InterPro" id="IPR058792">
    <property type="entry name" value="Beta-barrel_RND_2"/>
</dbReference>
<dbReference type="PANTHER" id="PTHR30469">
    <property type="entry name" value="MULTIDRUG RESISTANCE PROTEIN MDTA"/>
    <property type="match status" value="1"/>
</dbReference>
<comment type="caution">
    <text evidence="6">The sequence shown here is derived from an EMBL/GenBank/DDBJ whole genome shotgun (WGS) entry which is preliminary data.</text>
</comment>
<evidence type="ECO:0000313" key="7">
    <source>
        <dbReference type="Proteomes" id="UP000252915"/>
    </source>
</evidence>
<organism evidence="6 7">
    <name type="scientific">SAR86 cluster bacterium</name>
    <dbReference type="NCBI Taxonomy" id="2030880"/>
    <lineage>
        <taxon>Bacteria</taxon>
        <taxon>Pseudomonadati</taxon>
        <taxon>Pseudomonadota</taxon>
        <taxon>Gammaproteobacteria</taxon>
        <taxon>SAR86 cluster</taxon>
    </lineage>
</organism>
<comment type="similarity">
    <text evidence="1">Belongs to the membrane fusion protein (MFP) (TC 8.A.1) family.</text>
</comment>
<dbReference type="GO" id="GO:0015562">
    <property type="term" value="F:efflux transmembrane transporter activity"/>
    <property type="evidence" value="ECO:0007669"/>
    <property type="project" value="TreeGrafter"/>
</dbReference>
<dbReference type="Pfam" id="PF25989">
    <property type="entry name" value="YknX_C"/>
    <property type="match status" value="1"/>
</dbReference>
<dbReference type="GO" id="GO:1990281">
    <property type="term" value="C:efflux pump complex"/>
    <property type="evidence" value="ECO:0007669"/>
    <property type="project" value="TreeGrafter"/>
</dbReference>
<keyword evidence="2" id="KW-0812">Transmembrane</keyword>
<dbReference type="Gene3D" id="1.10.287.470">
    <property type="entry name" value="Helix hairpin bin"/>
    <property type="match status" value="1"/>
</dbReference>
<dbReference type="SUPFAM" id="SSF111369">
    <property type="entry name" value="HlyD-like secretion proteins"/>
    <property type="match status" value="1"/>
</dbReference>
<reference evidence="6 7" key="1">
    <citation type="journal article" date="2018" name="Microbiome">
        <title>Fine metagenomic profile of the Mediterranean stratified and mixed water columns revealed by assembly and recruitment.</title>
        <authorList>
            <person name="Haro-Moreno J.M."/>
            <person name="Lopez-Perez M."/>
            <person name="De La Torre J.R."/>
            <person name="Picazo A."/>
            <person name="Camacho A."/>
            <person name="Rodriguez-Valera F."/>
        </authorList>
    </citation>
    <scope>NUCLEOTIDE SEQUENCE [LARGE SCALE GENOMIC DNA]</scope>
    <source>
        <strain evidence="6">MED-G78</strain>
    </source>
</reference>
<evidence type="ECO:0000259" key="4">
    <source>
        <dbReference type="Pfam" id="PF25954"/>
    </source>
</evidence>
<dbReference type="Proteomes" id="UP000252915">
    <property type="component" value="Unassembled WGS sequence"/>
</dbReference>
<evidence type="ECO:0000313" key="6">
    <source>
        <dbReference type="EMBL" id="RCL45164.1"/>
    </source>
</evidence>
<protein>
    <submittedName>
        <fullName evidence="6">Efflux RND transporter periplasmic adaptor subunit</fullName>
    </submittedName>
</protein>
<dbReference type="Gene3D" id="2.40.50.100">
    <property type="match status" value="1"/>
</dbReference>
<accession>A0A368C7T9</accession>
<feature type="domain" description="CusB-like beta-barrel" evidence="4">
    <location>
        <begin position="228"/>
        <end position="301"/>
    </location>
</feature>
<dbReference type="InterPro" id="IPR006143">
    <property type="entry name" value="RND_pump_MFP"/>
</dbReference>
<dbReference type="Pfam" id="PF25917">
    <property type="entry name" value="BSH_RND"/>
    <property type="match status" value="1"/>
</dbReference>
<keyword evidence="2" id="KW-0472">Membrane</keyword>
<dbReference type="InterPro" id="IPR058625">
    <property type="entry name" value="MdtA-like_BSH"/>
</dbReference>
<keyword evidence="2" id="KW-1133">Transmembrane helix</keyword>
<dbReference type="Pfam" id="PF25954">
    <property type="entry name" value="Beta-barrel_RND_2"/>
    <property type="match status" value="1"/>
</dbReference>
<evidence type="ECO:0000259" key="3">
    <source>
        <dbReference type="Pfam" id="PF25917"/>
    </source>
</evidence>
<dbReference type="PANTHER" id="PTHR30469:SF38">
    <property type="entry name" value="HLYD FAMILY SECRETION PROTEIN"/>
    <property type="match status" value="1"/>
</dbReference>
<feature type="domain" description="Multidrug resistance protein MdtA-like barrel-sandwich hybrid" evidence="3">
    <location>
        <begin position="87"/>
        <end position="204"/>
    </location>
</feature>
<name>A0A368C7T9_9GAMM</name>
<feature type="domain" description="YknX-like C-terminal permuted SH3-like" evidence="5">
    <location>
        <begin position="315"/>
        <end position="380"/>
    </location>
</feature>
<dbReference type="EMBL" id="QOPI01000004">
    <property type="protein sequence ID" value="RCL45164.1"/>
    <property type="molecule type" value="Genomic_DNA"/>
</dbReference>
<evidence type="ECO:0000256" key="2">
    <source>
        <dbReference type="SAM" id="Phobius"/>
    </source>
</evidence>
<dbReference type="Gene3D" id="2.40.420.20">
    <property type="match status" value="1"/>
</dbReference>